<sequence>MTSLESRLDKVGDGMNPNLNSKQCLEKCNQTQSICWFPELTAVLQCHSFTKSSNLDCEVENSQGWPFRPAGPGAPPPLRPGAGAAVKASHLLAGFVHSRTLPKSADPSRCCLGPFERLEVVKKPPLSGAWKSPKCSTSASVEPRRADCYHVSTTLFVPTSQAALHAMKLILAAVPIFSSAWSHRIGTVECPFIVTYPLPIRSCMYTGGSELIESFASWVRPNLSCKKRFLHASGTPLDRVALKPRADSPPQFQFTTFASLVSQFSNIITAPQYSSILTTDAEKATSGIETSHVGVESSDRPEGHQLHRQLQNRHVAMISIGGAIGKIKAFSIRVTVSPDPYCRTGLFIGTGTALANGGPLALVVGYSLVGLMAWTLMCSLGEMIAHLPIPGGHLALADRFFSPSLSFTLGWSYWYLWSLVLPSKTTLLTKTGTHQVAILSTSAELSASALFVGFWTVKVNMAIFDSTTGITIFLAIVALINLGGVRFYGEMEFWFSSLKVITIVAVIILGLVLDLGAYDGVPGASGRFLGFLSVLVSASFSYIGVEMPAIAAAEAKNPRRNLPRAIKRVAGRVLGFYVLGTMVVSMLVPSNEPRLRLNSATGAKSPFVIAINNAGIKGFSSLINASLLSFTLSAASSDLYISSRSLYGLSITGNAPRFLSRTTRNGLPIYCYLIGIMMGTLAYMASSTGQAGKVFGYLSNMTSVTGLISWAGIFITYIRFRGGMKAQNFDRGQLPYRSPVGVIGAWCGFFSCLIIILMNGFKVFLKDKWDIATFITCYLPVAAFVLMFCVHKWWTKAGMVELRYMDFLTGSDTAAEEEEVPPKNWVEKVCRVLM</sequence>
<dbReference type="VEuPathDB" id="FungiDB:PSTT_12452"/>
<evidence type="ECO:0000256" key="7">
    <source>
        <dbReference type="SAM" id="Phobius"/>
    </source>
</evidence>
<keyword evidence="4" id="KW-0029">Amino-acid transport</keyword>
<feature type="transmembrane region" description="Helical" evidence="7">
    <location>
        <begin position="469"/>
        <end position="488"/>
    </location>
</feature>
<dbReference type="GO" id="GO:0016020">
    <property type="term" value="C:membrane"/>
    <property type="evidence" value="ECO:0007669"/>
    <property type="project" value="UniProtKB-SubCell"/>
</dbReference>
<feature type="transmembrane region" description="Helical" evidence="7">
    <location>
        <begin position="528"/>
        <end position="549"/>
    </location>
</feature>
<feature type="transmembrane region" description="Helical" evidence="7">
    <location>
        <begin position="697"/>
        <end position="718"/>
    </location>
</feature>
<gene>
    <name evidence="9" type="ORF">PSHT_12470</name>
</gene>
<dbReference type="VEuPathDB" id="FungiDB:PSHT_12470"/>
<evidence type="ECO:0000256" key="4">
    <source>
        <dbReference type="ARBA" id="ARBA00022970"/>
    </source>
</evidence>
<reference evidence="10" key="2">
    <citation type="journal article" date="2018" name="BMC Genomics">
        <title>Genomic insights into host adaptation between the wheat stripe rust pathogen (Puccinia striiformis f. sp. tritici) and the barley stripe rust pathogen (Puccinia striiformis f. sp. hordei).</title>
        <authorList>
            <person name="Xia C."/>
            <person name="Wang M."/>
            <person name="Yin C."/>
            <person name="Cornejo O.E."/>
            <person name="Hulbert S.H."/>
            <person name="Chen X."/>
        </authorList>
    </citation>
    <scope>NUCLEOTIDE SEQUENCE [LARGE SCALE GENOMIC DNA]</scope>
    <source>
        <strain evidence="10">93TX-2</strain>
    </source>
</reference>
<dbReference type="VEuPathDB" id="FungiDB:PSTT_10579"/>
<keyword evidence="3 7" id="KW-0812">Transmembrane</keyword>
<dbReference type="Gene3D" id="1.20.1740.10">
    <property type="entry name" value="Amino acid/polyamine transporter I"/>
    <property type="match status" value="1"/>
</dbReference>
<evidence type="ECO:0000313" key="10">
    <source>
        <dbReference type="Proteomes" id="UP000238274"/>
    </source>
</evidence>
<feature type="transmembrane region" description="Helical" evidence="7">
    <location>
        <begin position="569"/>
        <end position="588"/>
    </location>
</feature>
<keyword evidence="2" id="KW-0813">Transport</keyword>
<reference evidence="10" key="3">
    <citation type="journal article" date="2018" name="Mol. Plant Microbe Interact.">
        <title>Genome sequence resources for the wheat stripe rust pathogen (Puccinia striiformis f. sp. tritici) and the barley stripe rust pathogen (Puccinia striiformis f. sp. hordei).</title>
        <authorList>
            <person name="Xia C."/>
            <person name="Wang M."/>
            <person name="Yin C."/>
            <person name="Cornejo O.E."/>
            <person name="Hulbert S.H."/>
            <person name="Chen X."/>
        </authorList>
    </citation>
    <scope>NUCLEOTIDE SEQUENCE [LARGE SCALE GENOMIC DNA]</scope>
    <source>
        <strain evidence="10">93TX-2</strain>
    </source>
</reference>
<feature type="transmembrane region" description="Helical" evidence="7">
    <location>
        <begin position="771"/>
        <end position="790"/>
    </location>
</feature>
<feature type="transmembrane region" description="Helical" evidence="7">
    <location>
        <begin position="739"/>
        <end position="759"/>
    </location>
</feature>
<name>A0A2S4UWA3_9BASI</name>
<evidence type="ECO:0000256" key="2">
    <source>
        <dbReference type="ARBA" id="ARBA00022448"/>
    </source>
</evidence>
<evidence type="ECO:0000256" key="5">
    <source>
        <dbReference type="ARBA" id="ARBA00022989"/>
    </source>
</evidence>
<dbReference type="Proteomes" id="UP000238274">
    <property type="component" value="Unassembled WGS sequence"/>
</dbReference>
<comment type="caution">
    <text evidence="9">The sequence shown here is derived from an EMBL/GenBank/DDBJ whole genome shotgun (WGS) entry which is preliminary data.</text>
</comment>
<dbReference type="PANTHER" id="PTHR43341:SF20">
    <property type="entry name" value="AAT FAMILY AMINO ACID TRANSPORTER"/>
    <property type="match status" value="1"/>
</dbReference>
<comment type="subcellular location">
    <subcellularLocation>
        <location evidence="1">Membrane</location>
        <topology evidence="1">Multi-pass membrane protein</topology>
    </subcellularLocation>
</comment>
<evidence type="ECO:0000313" key="9">
    <source>
        <dbReference type="EMBL" id="POW01569.1"/>
    </source>
</evidence>
<dbReference type="InterPro" id="IPR004841">
    <property type="entry name" value="AA-permease/SLC12A_dom"/>
</dbReference>
<dbReference type="PROSITE" id="PS00218">
    <property type="entry name" value="AMINO_ACID_PERMEASE_1"/>
    <property type="match status" value="1"/>
</dbReference>
<dbReference type="InterPro" id="IPR050524">
    <property type="entry name" value="APC_YAT"/>
</dbReference>
<feature type="transmembrane region" description="Helical" evidence="7">
    <location>
        <begin position="360"/>
        <end position="380"/>
    </location>
</feature>
<dbReference type="OrthoDB" id="10062876at2759"/>
<accession>A0A2S4UWA3</accession>
<feature type="transmembrane region" description="Helical" evidence="7">
    <location>
        <begin position="437"/>
        <end position="457"/>
    </location>
</feature>
<feature type="transmembrane region" description="Helical" evidence="7">
    <location>
        <begin position="400"/>
        <end position="417"/>
    </location>
</feature>
<evidence type="ECO:0000259" key="8">
    <source>
        <dbReference type="Pfam" id="PF00324"/>
    </source>
</evidence>
<proteinExistence type="predicted"/>
<keyword evidence="6 7" id="KW-0472">Membrane</keyword>
<dbReference type="GO" id="GO:0015171">
    <property type="term" value="F:amino acid transmembrane transporter activity"/>
    <property type="evidence" value="ECO:0007669"/>
    <property type="project" value="TreeGrafter"/>
</dbReference>
<dbReference type="Pfam" id="PF00324">
    <property type="entry name" value="AA_permease"/>
    <property type="match status" value="1"/>
</dbReference>
<feature type="transmembrane region" description="Helical" evidence="7">
    <location>
        <begin position="667"/>
        <end position="685"/>
    </location>
</feature>
<feature type="domain" description="Amino acid permease/ SLC12A" evidence="8">
    <location>
        <begin position="314"/>
        <end position="799"/>
    </location>
</feature>
<evidence type="ECO:0000256" key="3">
    <source>
        <dbReference type="ARBA" id="ARBA00022692"/>
    </source>
</evidence>
<reference evidence="9 10" key="1">
    <citation type="submission" date="2017-12" db="EMBL/GenBank/DDBJ databases">
        <title>Gene loss provides genomic basis for host adaptation in cereal stripe rust fungi.</title>
        <authorList>
            <person name="Xia C."/>
        </authorList>
    </citation>
    <scope>NUCLEOTIDE SEQUENCE [LARGE SCALE GENOMIC DNA]</scope>
    <source>
        <strain evidence="9 10">93TX-2</strain>
    </source>
</reference>
<dbReference type="EMBL" id="PKSM01000229">
    <property type="protein sequence ID" value="POW01569.1"/>
    <property type="molecule type" value="Genomic_DNA"/>
</dbReference>
<dbReference type="InterPro" id="IPR004840">
    <property type="entry name" value="Amino_acid_permease_CS"/>
</dbReference>
<keyword evidence="5 7" id="KW-1133">Transmembrane helix</keyword>
<protein>
    <recommendedName>
        <fullName evidence="8">Amino acid permease/ SLC12A domain-containing protein</fullName>
    </recommendedName>
</protein>
<dbReference type="AlphaFoldDB" id="A0A2S4UWA3"/>
<keyword evidence="10" id="KW-1185">Reference proteome</keyword>
<evidence type="ECO:0000256" key="6">
    <source>
        <dbReference type="ARBA" id="ARBA00023136"/>
    </source>
</evidence>
<evidence type="ECO:0000256" key="1">
    <source>
        <dbReference type="ARBA" id="ARBA00004141"/>
    </source>
</evidence>
<feature type="transmembrane region" description="Helical" evidence="7">
    <location>
        <begin position="494"/>
        <end position="516"/>
    </location>
</feature>
<dbReference type="PANTHER" id="PTHR43341">
    <property type="entry name" value="AMINO ACID PERMEASE"/>
    <property type="match status" value="1"/>
</dbReference>
<organism evidence="9 10">
    <name type="scientific">Puccinia striiformis</name>
    <dbReference type="NCBI Taxonomy" id="27350"/>
    <lineage>
        <taxon>Eukaryota</taxon>
        <taxon>Fungi</taxon>
        <taxon>Dikarya</taxon>
        <taxon>Basidiomycota</taxon>
        <taxon>Pucciniomycotina</taxon>
        <taxon>Pucciniomycetes</taxon>
        <taxon>Pucciniales</taxon>
        <taxon>Pucciniaceae</taxon>
        <taxon>Puccinia</taxon>
    </lineage>
</organism>